<feature type="compositionally biased region" description="Basic and acidic residues" evidence="1">
    <location>
        <begin position="354"/>
        <end position="364"/>
    </location>
</feature>
<reference evidence="3" key="1">
    <citation type="journal article" date="2020" name="Stud. Mycol.">
        <title>101 Dothideomycetes genomes: a test case for predicting lifestyles and emergence of pathogens.</title>
        <authorList>
            <person name="Haridas S."/>
            <person name="Albert R."/>
            <person name="Binder M."/>
            <person name="Bloem J."/>
            <person name="Labutti K."/>
            <person name="Salamov A."/>
            <person name="Andreopoulos B."/>
            <person name="Baker S."/>
            <person name="Barry K."/>
            <person name="Bills G."/>
            <person name="Bluhm B."/>
            <person name="Cannon C."/>
            <person name="Castanera R."/>
            <person name="Culley D."/>
            <person name="Daum C."/>
            <person name="Ezra D."/>
            <person name="Gonzalez J."/>
            <person name="Henrissat B."/>
            <person name="Kuo A."/>
            <person name="Liang C."/>
            <person name="Lipzen A."/>
            <person name="Lutzoni F."/>
            <person name="Magnuson J."/>
            <person name="Mondo S."/>
            <person name="Nolan M."/>
            <person name="Ohm R."/>
            <person name="Pangilinan J."/>
            <person name="Park H.-J."/>
            <person name="Ramirez L."/>
            <person name="Alfaro M."/>
            <person name="Sun H."/>
            <person name="Tritt A."/>
            <person name="Yoshinaga Y."/>
            <person name="Zwiers L.-H."/>
            <person name="Turgeon B."/>
            <person name="Goodwin S."/>
            <person name="Spatafora J."/>
            <person name="Crous P."/>
            <person name="Grigoriev I."/>
        </authorList>
    </citation>
    <scope>NUCLEOTIDE SEQUENCE</scope>
    <source>
        <strain evidence="3">ATCC 16933</strain>
    </source>
</reference>
<dbReference type="PANTHER" id="PTHR35184:SF1">
    <property type="entry name" value="INTEGRAL MEMBRANE PROTEIN"/>
    <property type="match status" value="1"/>
</dbReference>
<keyword evidence="2" id="KW-1133">Transmembrane helix</keyword>
<dbReference type="AlphaFoldDB" id="A0A6A6P541"/>
<feature type="transmembrane region" description="Helical" evidence="2">
    <location>
        <begin position="137"/>
        <end position="158"/>
    </location>
</feature>
<feature type="compositionally biased region" description="Acidic residues" evidence="1">
    <location>
        <begin position="330"/>
        <end position="340"/>
    </location>
</feature>
<feature type="region of interest" description="Disordered" evidence="1">
    <location>
        <begin position="293"/>
        <end position="364"/>
    </location>
</feature>
<evidence type="ECO:0000313" key="3">
    <source>
        <dbReference type="EMBL" id="KAF2459125.1"/>
    </source>
</evidence>
<evidence type="ECO:0000256" key="1">
    <source>
        <dbReference type="SAM" id="MobiDB-lite"/>
    </source>
</evidence>
<dbReference type="OrthoDB" id="3357002at2759"/>
<evidence type="ECO:0000256" key="2">
    <source>
        <dbReference type="SAM" id="Phobius"/>
    </source>
</evidence>
<protein>
    <submittedName>
        <fullName evidence="3">Uncharacterized protein</fullName>
    </submittedName>
</protein>
<gene>
    <name evidence="3" type="ORF">BDY21DRAFT_339838</name>
</gene>
<keyword evidence="2" id="KW-0812">Transmembrane</keyword>
<accession>A0A6A6P541</accession>
<feature type="transmembrane region" description="Helical" evidence="2">
    <location>
        <begin position="96"/>
        <end position="117"/>
    </location>
</feature>
<feature type="transmembrane region" description="Helical" evidence="2">
    <location>
        <begin position="63"/>
        <end position="84"/>
    </location>
</feature>
<proteinExistence type="predicted"/>
<feature type="transmembrane region" description="Helical" evidence="2">
    <location>
        <begin position="178"/>
        <end position="198"/>
    </location>
</feature>
<evidence type="ECO:0000313" key="4">
    <source>
        <dbReference type="Proteomes" id="UP000799766"/>
    </source>
</evidence>
<dbReference type="Proteomes" id="UP000799766">
    <property type="component" value="Unassembled WGS sequence"/>
</dbReference>
<feature type="transmembrane region" description="Helical" evidence="2">
    <location>
        <begin position="32"/>
        <end position="51"/>
    </location>
</feature>
<dbReference type="EMBL" id="MU001676">
    <property type="protein sequence ID" value="KAF2459125.1"/>
    <property type="molecule type" value="Genomic_DNA"/>
</dbReference>
<dbReference type="PANTHER" id="PTHR35184">
    <property type="entry name" value="YALI0C10208P"/>
    <property type="match status" value="1"/>
</dbReference>
<organism evidence="3 4">
    <name type="scientific">Lineolata rhizophorae</name>
    <dbReference type="NCBI Taxonomy" id="578093"/>
    <lineage>
        <taxon>Eukaryota</taxon>
        <taxon>Fungi</taxon>
        <taxon>Dikarya</taxon>
        <taxon>Ascomycota</taxon>
        <taxon>Pezizomycotina</taxon>
        <taxon>Dothideomycetes</taxon>
        <taxon>Dothideomycetes incertae sedis</taxon>
        <taxon>Lineolatales</taxon>
        <taxon>Lineolataceae</taxon>
        <taxon>Lineolata</taxon>
    </lineage>
</organism>
<name>A0A6A6P541_9PEZI</name>
<feature type="transmembrane region" description="Helical" evidence="2">
    <location>
        <begin position="218"/>
        <end position="238"/>
    </location>
</feature>
<keyword evidence="4" id="KW-1185">Reference proteome</keyword>
<sequence length="364" mass="40281">MSSSGPPQQQSGPPYLPTTWTIGGIPDKSEDIPATSVFLALYVLGAATHMAIFQINRRRGHKFIFSVLMFGFCMARIVTCSLRLANLEHPDNISLAIAAAIFVQAGVLLVFIINLLFAQRLVRAQHPHFGWSMGFRVVMIALYVLVVLTLAMVITATVQSFYTLSTNTRRIDRDIQLYAGSYFFFVAVLPIPMVLLSLAVPRRSGTDKFGHGRFRTKIFVLLTASTLLAFGAGWKLGSNAMDPVQRRGNPVPWYYTKAPFYIVNFTVEVLVIALYALLRIDLRFHIPDGARGPGAYSSGKRDTALSTDGEAGGAPKDVGDLRRPSRVYTEEDAYNFDYDDEARSPVESTMNKTLSHDEGKKEAV</sequence>
<feature type="transmembrane region" description="Helical" evidence="2">
    <location>
        <begin position="258"/>
        <end position="278"/>
    </location>
</feature>
<keyword evidence="2" id="KW-0472">Membrane</keyword>